<evidence type="ECO:0000259" key="3">
    <source>
        <dbReference type="PROSITE" id="PS50966"/>
    </source>
</evidence>
<dbReference type="InterPro" id="IPR007527">
    <property type="entry name" value="Znf_SWIM"/>
</dbReference>
<dbReference type="EMBL" id="HBGZ01028579">
    <property type="protein sequence ID" value="CAD9625549.1"/>
    <property type="molecule type" value="Transcribed_RNA"/>
</dbReference>
<name>A0A7S2M5C4_9STRA</name>
<evidence type="ECO:0000313" key="4">
    <source>
        <dbReference type="EMBL" id="CAD9625549.1"/>
    </source>
</evidence>
<keyword evidence="1" id="KW-0862">Zinc</keyword>
<protein>
    <recommendedName>
        <fullName evidence="3">SWIM-type domain-containing protein</fullName>
    </recommendedName>
</protein>
<feature type="region of interest" description="Disordered" evidence="2">
    <location>
        <begin position="245"/>
        <end position="264"/>
    </location>
</feature>
<feature type="compositionally biased region" description="Basic residues" evidence="2">
    <location>
        <begin position="246"/>
        <end position="264"/>
    </location>
</feature>
<evidence type="ECO:0000256" key="1">
    <source>
        <dbReference type="PROSITE-ProRule" id="PRU00325"/>
    </source>
</evidence>
<feature type="domain" description="SWIM-type" evidence="3">
    <location>
        <begin position="19"/>
        <end position="57"/>
    </location>
</feature>
<organism evidence="4">
    <name type="scientific">Skeletonema marinoi</name>
    <dbReference type="NCBI Taxonomy" id="267567"/>
    <lineage>
        <taxon>Eukaryota</taxon>
        <taxon>Sar</taxon>
        <taxon>Stramenopiles</taxon>
        <taxon>Ochrophyta</taxon>
        <taxon>Bacillariophyta</taxon>
        <taxon>Coscinodiscophyceae</taxon>
        <taxon>Thalassiosirophycidae</taxon>
        <taxon>Thalassiosirales</taxon>
        <taxon>Skeletonemataceae</taxon>
        <taxon>Skeletonema</taxon>
        <taxon>Skeletonema marinoi-dohrnii complex</taxon>
    </lineage>
</organism>
<dbReference type="PROSITE" id="PS50966">
    <property type="entry name" value="ZF_SWIM"/>
    <property type="match status" value="1"/>
</dbReference>
<sequence length="264" mass="29630">MAERGPIPLYYLTRKVIFKEVQRACGKKGVMVLCSCNFYKRVKGPCRHIYCIIDQCPVSVHFGVENFKSYESEYGDDKEYTQKVDDFNEEVALHGGGLLLDTPLCDLRRNMKDEVKNLEWYNETLNEIGFDANPCSKSSVENSVAVGDALMVIGTKKKKRKSVIDGSTALSVMANPKLQGAYTRCHPSFVDVAGMAKDEEEVQILSACLDEARGKIMARRKKSSSDDANAVNGLLSFPNLETRSSVARKKPFGSPSIKRRRRRR</sequence>
<gene>
    <name evidence="4" type="ORF">SMAR0320_LOCUS20327</name>
</gene>
<accession>A0A7S2M5C4</accession>
<dbReference type="AlphaFoldDB" id="A0A7S2M5C4"/>
<dbReference type="GO" id="GO:0008270">
    <property type="term" value="F:zinc ion binding"/>
    <property type="evidence" value="ECO:0007669"/>
    <property type="project" value="UniProtKB-KW"/>
</dbReference>
<keyword evidence="1" id="KW-0479">Metal-binding</keyword>
<evidence type="ECO:0000256" key="2">
    <source>
        <dbReference type="SAM" id="MobiDB-lite"/>
    </source>
</evidence>
<proteinExistence type="predicted"/>
<reference evidence="4" key="1">
    <citation type="submission" date="2021-01" db="EMBL/GenBank/DDBJ databases">
        <authorList>
            <person name="Corre E."/>
            <person name="Pelletier E."/>
            <person name="Niang G."/>
            <person name="Scheremetjew M."/>
            <person name="Finn R."/>
            <person name="Kale V."/>
            <person name="Holt S."/>
            <person name="Cochrane G."/>
            <person name="Meng A."/>
            <person name="Brown T."/>
            <person name="Cohen L."/>
        </authorList>
    </citation>
    <scope>NUCLEOTIDE SEQUENCE</scope>
    <source>
        <strain evidence="4">SM1012Den-03</strain>
    </source>
</reference>
<keyword evidence="1" id="KW-0863">Zinc-finger</keyword>